<dbReference type="PANTHER" id="PTHR10237">
    <property type="entry name" value="DEFORMED EPIDERMAL AUTOREGULATORY FACTOR 1 HOMOLOG SUPPRESSIN"/>
    <property type="match status" value="1"/>
</dbReference>
<dbReference type="InterPro" id="IPR024119">
    <property type="entry name" value="TF_DEAF-1"/>
</dbReference>
<dbReference type="SUPFAM" id="SSF144232">
    <property type="entry name" value="HIT/MYND zinc finger-like"/>
    <property type="match status" value="1"/>
</dbReference>
<dbReference type="AlphaFoldDB" id="A0A4Z0YSZ9"/>
<dbReference type="GO" id="GO:0008270">
    <property type="term" value="F:zinc ion binding"/>
    <property type="evidence" value="ECO:0007669"/>
    <property type="project" value="UniProtKB-KW"/>
</dbReference>
<proteinExistence type="predicted"/>
<dbReference type="Pfam" id="PF01753">
    <property type="entry name" value="zf-MYND"/>
    <property type="match status" value="1"/>
</dbReference>
<sequence>MQGTCNSCKKASSELKRCAKCTTTLYCSRDCQKTDWKTHKKICGKQTHESLGTDSAGTVLSPPKGLEKPITKPFTRLDNNTYLHERPEEDVYRDIGVLIDSYRLRIEDEYNLEGKAAVDNIYGGAESSLPGFRKFLQLAAGQAGLLPPWWNDQTQKACEELGMGSSQWQDLRRALEKSDVIEHYGDPRFAMQLRILAEMVTGRGFPGNGGTQVRKMMAMMEGGGMGGRPMYAATVDAVTGTSSILQS</sequence>
<evidence type="ECO:0000313" key="7">
    <source>
        <dbReference type="Proteomes" id="UP000297716"/>
    </source>
</evidence>
<dbReference type="OrthoDB" id="432970at2759"/>
<comment type="caution">
    <text evidence="6">The sequence shown here is derived from an EMBL/GenBank/DDBJ whole genome shotgun (WGS) entry which is preliminary data.</text>
</comment>
<dbReference type="PROSITE" id="PS50865">
    <property type="entry name" value="ZF_MYND_2"/>
    <property type="match status" value="1"/>
</dbReference>
<keyword evidence="7" id="KW-1185">Reference proteome</keyword>
<dbReference type="Gene3D" id="6.10.140.2220">
    <property type="match status" value="1"/>
</dbReference>
<dbReference type="PROSITE" id="PS01360">
    <property type="entry name" value="ZF_MYND_1"/>
    <property type="match status" value="1"/>
</dbReference>
<evidence type="ECO:0000256" key="3">
    <source>
        <dbReference type="ARBA" id="ARBA00022833"/>
    </source>
</evidence>
<dbReference type="STRING" id="37992.A0A4Z0YSZ9"/>
<keyword evidence="3" id="KW-0862">Zinc</keyword>
<evidence type="ECO:0000256" key="4">
    <source>
        <dbReference type="PROSITE-ProRule" id="PRU00134"/>
    </source>
</evidence>
<feature type="domain" description="MYND-type" evidence="5">
    <location>
        <begin position="5"/>
        <end position="43"/>
    </location>
</feature>
<keyword evidence="1" id="KW-0479">Metal-binding</keyword>
<dbReference type="GO" id="GO:0000981">
    <property type="term" value="F:DNA-binding transcription factor activity, RNA polymerase II-specific"/>
    <property type="evidence" value="ECO:0007669"/>
    <property type="project" value="TreeGrafter"/>
</dbReference>
<dbReference type="Proteomes" id="UP000297716">
    <property type="component" value="Unassembled WGS sequence"/>
</dbReference>
<accession>A0A4Z0YSZ9</accession>
<dbReference type="GO" id="GO:0005634">
    <property type="term" value="C:nucleus"/>
    <property type="evidence" value="ECO:0007669"/>
    <property type="project" value="TreeGrafter"/>
</dbReference>
<protein>
    <recommendedName>
        <fullName evidence="5">MYND-type domain-containing protein</fullName>
    </recommendedName>
</protein>
<dbReference type="EMBL" id="SKBN01000013">
    <property type="protein sequence ID" value="TGJ87509.1"/>
    <property type="molecule type" value="Genomic_DNA"/>
</dbReference>
<dbReference type="InterPro" id="IPR002893">
    <property type="entry name" value="Znf_MYND"/>
</dbReference>
<gene>
    <name evidence="6" type="ORF">E0Z10_g1274</name>
</gene>
<evidence type="ECO:0000256" key="1">
    <source>
        <dbReference type="ARBA" id="ARBA00022723"/>
    </source>
</evidence>
<evidence type="ECO:0000256" key="2">
    <source>
        <dbReference type="ARBA" id="ARBA00022771"/>
    </source>
</evidence>
<dbReference type="PANTHER" id="PTHR10237:SF14">
    <property type="entry name" value="MYND-TYPE DOMAIN-CONTAINING PROTEIN"/>
    <property type="match status" value="1"/>
</dbReference>
<evidence type="ECO:0000259" key="5">
    <source>
        <dbReference type="PROSITE" id="PS50865"/>
    </source>
</evidence>
<name>A0A4Z0YSZ9_9PEZI</name>
<reference evidence="6 7" key="1">
    <citation type="submission" date="2019-03" db="EMBL/GenBank/DDBJ databases">
        <title>Draft genome sequence of Xylaria hypoxylon DSM 108379, a ubiquitous saprotrophic-parasitic fungi on hardwood.</title>
        <authorList>
            <person name="Buettner E."/>
            <person name="Leonhardt S."/>
            <person name="Gebauer A.M."/>
            <person name="Liers C."/>
            <person name="Hofrichter M."/>
            <person name="Kellner H."/>
        </authorList>
    </citation>
    <scope>NUCLEOTIDE SEQUENCE [LARGE SCALE GENOMIC DNA]</scope>
    <source>
        <strain evidence="6 7">DSM 108379</strain>
    </source>
</reference>
<organism evidence="6 7">
    <name type="scientific">Xylaria hypoxylon</name>
    <dbReference type="NCBI Taxonomy" id="37992"/>
    <lineage>
        <taxon>Eukaryota</taxon>
        <taxon>Fungi</taxon>
        <taxon>Dikarya</taxon>
        <taxon>Ascomycota</taxon>
        <taxon>Pezizomycotina</taxon>
        <taxon>Sordariomycetes</taxon>
        <taxon>Xylariomycetidae</taxon>
        <taxon>Xylariales</taxon>
        <taxon>Xylariaceae</taxon>
        <taxon>Xylaria</taxon>
    </lineage>
</organism>
<keyword evidence="2 4" id="KW-0863">Zinc-finger</keyword>
<evidence type="ECO:0000313" key="6">
    <source>
        <dbReference type="EMBL" id="TGJ87509.1"/>
    </source>
</evidence>